<feature type="region of interest" description="Disordered" evidence="1">
    <location>
        <begin position="365"/>
        <end position="399"/>
    </location>
</feature>
<evidence type="ECO:0000256" key="3">
    <source>
        <dbReference type="SAM" id="SignalP"/>
    </source>
</evidence>
<feature type="signal peptide" evidence="3">
    <location>
        <begin position="1"/>
        <end position="28"/>
    </location>
</feature>
<keyword evidence="2" id="KW-0812">Transmembrane</keyword>
<keyword evidence="2" id="KW-1133">Transmembrane helix</keyword>
<dbReference type="PANTHER" id="PTHR40469:SF2">
    <property type="entry name" value="GALACTOSE-BINDING DOMAIN-LIKE SUPERFAMILY PROTEIN"/>
    <property type="match status" value="1"/>
</dbReference>
<dbReference type="Proteomes" id="UP000836402">
    <property type="component" value="Unassembled WGS sequence"/>
</dbReference>
<feature type="compositionally biased region" description="Basic residues" evidence="1">
    <location>
        <begin position="261"/>
        <end position="273"/>
    </location>
</feature>
<gene>
    <name evidence="6" type="ORF">A4X03_0g652</name>
    <name evidence="5" type="ORF">JKIAZH3_G8103</name>
</gene>
<dbReference type="Gene3D" id="3.40.50.880">
    <property type="match status" value="2"/>
</dbReference>
<protein>
    <recommendedName>
        <fullName evidence="4">ThuA-like domain-containing protein</fullName>
    </recommendedName>
</protein>
<feature type="compositionally biased region" description="Acidic residues" evidence="1">
    <location>
        <begin position="293"/>
        <end position="307"/>
    </location>
</feature>
<accession>A0A177VBM7</accession>
<dbReference type="EMBL" id="LWDD02000041">
    <property type="protein sequence ID" value="KAE8264872.1"/>
    <property type="molecule type" value="Genomic_DNA"/>
</dbReference>
<evidence type="ECO:0000313" key="6">
    <source>
        <dbReference type="EMBL" id="KAE8264872.1"/>
    </source>
</evidence>
<dbReference type="SUPFAM" id="SSF52317">
    <property type="entry name" value="Class I glutamine amidotransferase-like"/>
    <property type="match status" value="2"/>
</dbReference>
<evidence type="ECO:0000313" key="7">
    <source>
        <dbReference type="Proteomes" id="UP000077671"/>
    </source>
</evidence>
<feature type="chain" id="PRO_5043949288" description="ThuA-like domain-containing protein" evidence="3">
    <location>
        <begin position="29"/>
        <end position="456"/>
    </location>
</feature>
<proteinExistence type="predicted"/>
<dbReference type="Proteomes" id="UP000077671">
    <property type="component" value="Unassembled WGS sequence"/>
</dbReference>
<sequence length="456" mass="49168">MRSPLSLTTAACAALFVFLASSPDPGEALQKVLIYTGIGPDGYAHPSIPMARQAIKSWAKKEEAFDVVLSDDPSKFERRDWLMQFDALVFVSTAGTALTPKGVKQFKRYIKAGGGFMGVHEATDCLYKVPWYRVLIGTTFNYHPQRQEFTVDVHHRSHPSVKHLGKTWKITDEIYNFNIDPRKFGNTVVLSADESTYVDGVESKADRAAAQGPSHPLAWYREGNLLTGSEAHTDDDDDDDNDKGHHRKDRRATGNSTQVARSKRQHHHHHHKRSGSDNHRLSIMEHARRAADDDGNSDTGADDDGKEDDNGAGTVNFAESTGPGRSFYTGLGHGDNMWKDEDFLKHVGGAIQWLLASPTISSNAENDELPGSAYLGPPVVDDSAPAEGEDESGTDSGSGNLVNVGVGFVGYNGSAAAASSNSQLTGGSTVLVGPSIFGSFGAATVALFAGWSFFGL</sequence>
<feature type="region of interest" description="Disordered" evidence="1">
    <location>
        <begin position="228"/>
        <end position="325"/>
    </location>
</feature>
<dbReference type="PANTHER" id="PTHR40469">
    <property type="entry name" value="SECRETED GLYCOSYL HYDROLASE"/>
    <property type="match status" value="1"/>
</dbReference>
<dbReference type="Pfam" id="PF06283">
    <property type="entry name" value="ThuA"/>
    <property type="match status" value="1"/>
</dbReference>
<evidence type="ECO:0000313" key="5">
    <source>
        <dbReference type="EMBL" id="CAD6920824.1"/>
    </source>
</evidence>
<name>A0A177VBM7_9BASI</name>
<dbReference type="EMBL" id="CAJHJG010002523">
    <property type="protein sequence ID" value="CAD6920824.1"/>
    <property type="molecule type" value="Genomic_DNA"/>
</dbReference>
<evidence type="ECO:0000313" key="8">
    <source>
        <dbReference type="Proteomes" id="UP000836402"/>
    </source>
</evidence>
<dbReference type="AlphaFoldDB" id="A0A177VBM7"/>
<keyword evidence="2" id="KW-0472">Membrane</keyword>
<organism evidence="6 7">
    <name type="scientific">Tilletia caries</name>
    <name type="common">wheat bunt fungus</name>
    <dbReference type="NCBI Taxonomy" id="13290"/>
    <lineage>
        <taxon>Eukaryota</taxon>
        <taxon>Fungi</taxon>
        <taxon>Dikarya</taxon>
        <taxon>Basidiomycota</taxon>
        <taxon>Ustilaginomycotina</taxon>
        <taxon>Exobasidiomycetes</taxon>
        <taxon>Tilletiales</taxon>
        <taxon>Tilletiaceae</taxon>
        <taxon>Tilletia</taxon>
    </lineage>
</organism>
<keyword evidence="8" id="KW-1185">Reference proteome</keyword>
<feature type="domain" description="ThuA-like" evidence="4">
    <location>
        <begin position="31"/>
        <end position="223"/>
    </location>
</feature>
<keyword evidence="3" id="KW-0732">Signal</keyword>
<evidence type="ECO:0000256" key="2">
    <source>
        <dbReference type="SAM" id="Phobius"/>
    </source>
</evidence>
<evidence type="ECO:0000259" key="4">
    <source>
        <dbReference type="Pfam" id="PF06283"/>
    </source>
</evidence>
<reference evidence="5" key="3">
    <citation type="submission" date="2020-10" db="EMBL/GenBank/DDBJ databases">
        <authorList>
            <person name="Sedaghatjoo S."/>
        </authorList>
    </citation>
    <scope>NUCLEOTIDE SEQUENCE</scope>
    <source>
        <strain evidence="5">AZH3</strain>
    </source>
</reference>
<feature type="transmembrane region" description="Helical" evidence="2">
    <location>
        <begin position="431"/>
        <end position="454"/>
    </location>
</feature>
<reference evidence="6" key="2">
    <citation type="journal article" date="2019" name="IMA Fungus">
        <title>Genome sequencing and comparison of five Tilletia species to identify candidate genes for the detection of regulated species infecting wheat.</title>
        <authorList>
            <person name="Nguyen H.D.T."/>
            <person name="Sultana T."/>
            <person name="Kesanakurti P."/>
            <person name="Hambleton S."/>
        </authorList>
    </citation>
    <scope>NUCLEOTIDE SEQUENCE</scope>
    <source>
        <strain evidence="6">DAOMC 238032</strain>
    </source>
</reference>
<dbReference type="InterPro" id="IPR029062">
    <property type="entry name" value="Class_I_gatase-like"/>
</dbReference>
<comment type="caution">
    <text evidence="6">The sequence shown here is derived from an EMBL/GenBank/DDBJ whole genome shotgun (WGS) entry which is preliminary data.</text>
</comment>
<reference evidence="6" key="1">
    <citation type="submission" date="2016-04" db="EMBL/GenBank/DDBJ databases">
        <authorList>
            <person name="Nguyen H.D."/>
            <person name="Kesanakurti P."/>
            <person name="Cullis J."/>
            <person name="Levesque C.A."/>
            <person name="Hambleton S."/>
        </authorList>
    </citation>
    <scope>NUCLEOTIDE SEQUENCE</scope>
    <source>
        <strain evidence="6">DAOMC 238032</strain>
    </source>
</reference>
<evidence type="ECO:0000256" key="1">
    <source>
        <dbReference type="SAM" id="MobiDB-lite"/>
    </source>
</evidence>
<dbReference type="InterPro" id="IPR029010">
    <property type="entry name" value="ThuA-like"/>
</dbReference>
<feature type="compositionally biased region" description="Basic and acidic residues" evidence="1">
    <location>
        <begin position="274"/>
        <end position="292"/>
    </location>
</feature>